<dbReference type="EMBL" id="GBXM01021097">
    <property type="protein sequence ID" value="JAH87480.1"/>
    <property type="molecule type" value="Transcribed_RNA"/>
</dbReference>
<dbReference type="AlphaFoldDB" id="A0A0E9WD31"/>
<name>A0A0E9WD31_ANGAN</name>
<reference evidence="1" key="2">
    <citation type="journal article" date="2015" name="Fish Shellfish Immunol.">
        <title>Early steps in the European eel (Anguilla anguilla)-Vibrio vulnificus interaction in the gills: Role of the RtxA13 toxin.</title>
        <authorList>
            <person name="Callol A."/>
            <person name="Pajuelo D."/>
            <person name="Ebbesson L."/>
            <person name="Teles M."/>
            <person name="MacKenzie S."/>
            <person name="Amaro C."/>
        </authorList>
    </citation>
    <scope>NUCLEOTIDE SEQUENCE</scope>
</reference>
<proteinExistence type="predicted"/>
<accession>A0A0E9WD31</accession>
<organism evidence="1">
    <name type="scientific">Anguilla anguilla</name>
    <name type="common">European freshwater eel</name>
    <name type="synonym">Muraena anguilla</name>
    <dbReference type="NCBI Taxonomy" id="7936"/>
    <lineage>
        <taxon>Eukaryota</taxon>
        <taxon>Metazoa</taxon>
        <taxon>Chordata</taxon>
        <taxon>Craniata</taxon>
        <taxon>Vertebrata</taxon>
        <taxon>Euteleostomi</taxon>
        <taxon>Actinopterygii</taxon>
        <taxon>Neopterygii</taxon>
        <taxon>Teleostei</taxon>
        <taxon>Anguilliformes</taxon>
        <taxon>Anguillidae</taxon>
        <taxon>Anguilla</taxon>
    </lineage>
</organism>
<reference evidence="1" key="1">
    <citation type="submission" date="2014-11" db="EMBL/GenBank/DDBJ databases">
        <authorList>
            <person name="Amaro Gonzalez C."/>
        </authorList>
    </citation>
    <scope>NUCLEOTIDE SEQUENCE</scope>
</reference>
<sequence length="44" mass="5321">MPPIDLGFQREVIRIRGDLFPHRKEEIALLSMEKKLFFMKTEIF</sequence>
<protein>
    <submittedName>
        <fullName evidence="1">Uncharacterized protein</fullName>
    </submittedName>
</protein>
<evidence type="ECO:0000313" key="1">
    <source>
        <dbReference type="EMBL" id="JAH87480.1"/>
    </source>
</evidence>